<proteinExistence type="predicted"/>
<sequence>MSRLSERTLHRLSEAACRSRGAPHVCYAADTIRRRFLDEI</sequence>
<organism evidence="1">
    <name type="scientific">Burkholderia pseudomallei 1710a</name>
    <dbReference type="NCBI Taxonomy" id="320371"/>
    <lineage>
        <taxon>Bacteria</taxon>
        <taxon>Pseudomonadati</taxon>
        <taxon>Pseudomonadota</taxon>
        <taxon>Betaproteobacteria</taxon>
        <taxon>Burkholderiales</taxon>
        <taxon>Burkholderiaceae</taxon>
        <taxon>Burkholderia</taxon>
        <taxon>pseudomallei group</taxon>
    </lineage>
</organism>
<dbReference type="Proteomes" id="UP000001812">
    <property type="component" value="Chromosome I"/>
</dbReference>
<gene>
    <name evidence="1" type="ORF">BURPS1710A_0937</name>
</gene>
<dbReference type="EMBL" id="CM000832">
    <property type="protein sequence ID" value="EET08085.1"/>
    <property type="molecule type" value="Genomic_DNA"/>
</dbReference>
<dbReference type="AlphaFoldDB" id="A0A0E1W4D9"/>
<dbReference type="HOGENOM" id="CLU_3286198_0_0_4"/>
<accession>A0A0E1W4D9</accession>
<evidence type="ECO:0000313" key="1">
    <source>
        <dbReference type="EMBL" id="EET08085.1"/>
    </source>
</evidence>
<name>A0A0E1W4D9_BURPE</name>
<protein>
    <submittedName>
        <fullName evidence="1">Uncharacterized protein</fullName>
    </submittedName>
</protein>
<reference evidence="1" key="1">
    <citation type="submission" date="2009-05" db="EMBL/GenBank/DDBJ databases">
        <authorList>
            <person name="Harkins D.M."/>
            <person name="DeShazer D."/>
            <person name="Woods D.E."/>
            <person name="Brinkac L.M."/>
            <person name="Brown K.A."/>
            <person name="Hung G.C."/>
            <person name="Tuanyok A."/>
            <person name="Zhang B."/>
            <person name="Nierman W.C."/>
        </authorList>
    </citation>
    <scope>NUCLEOTIDE SEQUENCE [LARGE SCALE GENOMIC DNA]</scope>
    <source>
        <strain evidence="1">1710a</strain>
    </source>
</reference>